<feature type="domain" description="Non-reducing end beta-L-arabinofuranosidase-like GH127 C-terminal" evidence="3">
    <location>
        <begin position="538"/>
        <end position="650"/>
    </location>
</feature>
<evidence type="ECO:0000259" key="1">
    <source>
        <dbReference type="Pfam" id="PF07944"/>
    </source>
</evidence>
<comment type="caution">
    <text evidence="4">The sequence shown here is derived from an EMBL/GenBank/DDBJ whole genome shotgun (WGS) entry which is preliminary data.</text>
</comment>
<dbReference type="GO" id="GO:0005975">
    <property type="term" value="P:carbohydrate metabolic process"/>
    <property type="evidence" value="ECO:0007669"/>
    <property type="project" value="InterPro"/>
</dbReference>
<protein>
    <recommendedName>
        <fullName evidence="6">Glycosyl hydrolase</fullName>
    </recommendedName>
</protein>
<dbReference type="STRING" id="69222.BG55_12585"/>
<accession>A0A014N7B9</accession>
<feature type="domain" description="Non-reducing end beta-L-arabinofuranosidase-like GH127 middle" evidence="2">
    <location>
        <begin position="438"/>
        <end position="534"/>
    </location>
</feature>
<feature type="domain" description="Non-reducing end beta-L-arabinofuranosidase-like GH127 catalytic" evidence="1">
    <location>
        <begin position="10"/>
        <end position="427"/>
    </location>
</feature>
<name>A0A014N7B9_9GAMM</name>
<dbReference type="Pfam" id="PF20737">
    <property type="entry name" value="Glyco_hydro127C"/>
    <property type="match status" value="1"/>
</dbReference>
<sequence length="653" mass="73579">MAKPEIPLRQVTLTDSFWLDYQQLIKEVVIPYQWQALNDEVADAEPSHAIANFRIAAGREEGEFHGMVFQDSDVTKWLEAVAYLLTKTPDGQLEKTADEVIELIGAVQQPDGYLNTWFTIKEPEARWSNLAECHELYCAGHLIEAAVAYHQATGKTRLLEIACKLADHIATVFGPGDDQLAGYPGHPEIELALMRLYEATGQRRYLDLVSFFVTERGTQPHYYDIEYLRRGETSHWHTYGPAWMVKDKAYSQAHLPVALQKTAIGHAVRFVYLYAGVAHLARLSQDRQQREICQRLWENMTNRQMYITGAIGSQSSGEAFSSDYDLPNDTAYNETCASIGLIMFANRMLQMEADSRYADVMERALYNTVLAGMALDGRHFFYVNPLEVHPASVPFNHIYDHVKPVRQRWFGCACCPPNIERLLASLGSYIYTRRPEGVDVNLYIGSELETEIGGQPLRLKQGGDYPWQGRIWLEVDCDKSLDATLGLRLPDWCSSPEATLNGEPLAVAELRKQGYLRLNRKWQSGDRLELTLPMPVIRVRGNPLLRHVAGKVAIQRGPLVWCLEQADNGAELHNLLLPTGATFHTRPGSGVLSGKILLQTTGLRRHAVDAAHQPLYSFDAAPAAFTSQPLTFVPYFSWANRGEGEMRVWVDEG</sequence>
<proteinExistence type="predicted"/>
<gene>
    <name evidence="4" type="ORF">BG55_12585</name>
</gene>
<dbReference type="InterPro" id="IPR012878">
    <property type="entry name" value="Beta-AFase-like_GH127_cat"/>
</dbReference>
<reference evidence="4 5" key="1">
    <citation type="submission" date="2014-02" db="EMBL/GenBank/DDBJ databases">
        <title>Draft genome of Erwinia mallotivora strain BT-MARDI, a papaya dieback pathogen.</title>
        <authorList>
            <person name="Redzuan R."/>
            <person name="Abu Bakar N."/>
            <person name="Badrun R."/>
            <person name="Mohd Raih M.F."/>
            <person name="Rozano L."/>
            <person name="Mat Amin N."/>
        </authorList>
    </citation>
    <scope>NUCLEOTIDE SEQUENCE [LARGE SCALE GENOMIC DNA]</scope>
    <source>
        <strain evidence="4 5">BT-MARDI</strain>
    </source>
</reference>
<dbReference type="InterPro" id="IPR008928">
    <property type="entry name" value="6-hairpin_glycosidase_sf"/>
</dbReference>
<keyword evidence="5" id="KW-1185">Reference proteome</keyword>
<dbReference type="PATRIC" id="fig|69222.5.peg.2590"/>
<dbReference type="EMBL" id="JFHN01000050">
    <property type="protein sequence ID" value="EXU75273.1"/>
    <property type="molecule type" value="Genomic_DNA"/>
</dbReference>
<dbReference type="AlphaFoldDB" id="A0A014N7B9"/>
<dbReference type="InterPro" id="IPR049046">
    <property type="entry name" value="Beta-AFase-like_GH127_middle"/>
</dbReference>
<dbReference type="SUPFAM" id="SSF48208">
    <property type="entry name" value="Six-hairpin glycosidases"/>
    <property type="match status" value="1"/>
</dbReference>
<evidence type="ECO:0000259" key="3">
    <source>
        <dbReference type="Pfam" id="PF20737"/>
    </source>
</evidence>
<dbReference type="InterPro" id="IPR049174">
    <property type="entry name" value="Beta-AFase-like"/>
</dbReference>
<evidence type="ECO:0008006" key="6">
    <source>
        <dbReference type="Google" id="ProtNLM"/>
    </source>
</evidence>
<evidence type="ECO:0000313" key="4">
    <source>
        <dbReference type="EMBL" id="EXU75273.1"/>
    </source>
</evidence>
<dbReference type="RefSeq" id="WP_200871616.1">
    <property type="nucleotide sequence ID" value="NZ_JFHN01000050.1"/>
</dbReference>
<dbReference type="Proteomes" id="UP000019918">
    <property type="component" value="Unassembled WGS sequence"/>
</dbReference>
<evidence type="ECO:0000313" key="5">
    <source>
        <dbReference type="Proteomes" id="UP000019918"/>
    </source>
</evidence>
<evidence type="ECO:0000259" key="2">
    <source>
        <dbReference type="Pfam" id="PF20736"/>
    </source>
</evidence>
<dbReference type="Pfam" id="PF20736">
    <property type="entry name" value="Glyco_hydro127M"/>
    <property type="match status" value="1"/>
</dbReference>
<dbReference type="Pfam" id="PF07944">
    <property type="entry name" value="Beta-AFase-like_GH127_cat"/>
    <property type="match status" value="1"/>
</dbReference>
<dbReference type="InterPro" id="IPR049049">
    <property type="entry name" value="Beta-AFase-like_GH127_C"/>
</dbReference>
<dbReference type="PANTHER" id="PTHR43465:SF2">
    <property type="entry name" value="DUF1680 DOMAIN PROTEIN (AFU_ORTHOLOGUE AFUA_1G08910)"/>
    <property type="match status" value="1"/>
</dbReference>
<organism evidence="4 5">
    <name type="scientific">Erwinia mallotivora</name>
    <dbReference type="NCBI Taxonomy" id="69222"/>
    <lineage>
        <taxon>Bacteria</taxon>
        <taxon>Pseudomonadati</taxon>
        <taxon>Pseudomonadota</taxon>
        <taxon>Gammaproteobacteria</taxon>
        <taxon>Enterobacterales</taxon>
        <taxon>Erwiniaceae</taxon>
        <taxon>Erwinia</taxon>
    </lineage>
</organism>
<dbReference type="PANTHER" id="PTHR43465">
    <property type="entry name" value="DUF1680 DOMAIN PROTEIN (AFU_ORTHOLOGUE AFUA_1G08910)"/>
    <property type="match status" value="1"/>
</dbReference>